<organism evidence="1 2">
    <name type="scientific">Fusarium heterosporum</name>
    <dbReference type="NCBI Taxonomy" id="42747"/>
    <lineage>
        <taxon>Eukaryota</taxon>
        <taxon>Fungi</taxon>
        <taxon>Dikarya</taxon>
        <taxon>Ascomycota</taxon>
        <taxon>Pezizomycotina</taxon>
        <taxon>Sordariomycetes</taxon>
        <taxon>Hypocreomycetidae</taxon>
        <taxon>Hypocreales</taxon>
        <taxon>Nectriaceae</taxon>
        <taxon>Fusarium</taxon>
        <taxon>Fusarium heterosporum species complex</taxon>
    </lineage>
</organism>
<dbReference type="EMBL" id="JAAGWQ010000013">
    <property type="protein sequence ID" value="KAF5679204.1"/>
    <property type="molecule type" value="Genomic_DNA"/>
</dbReference>
<keyword evidence="2" id="KW-1185">Reference proteome</keyword>
<evidence type="ECO:0000313" key="2">
    <source>
        <dbReference type="Proteomes" id="UP000567885"/>
    </source>
</evidence>
<protein>
    <submittedName>
        <fullName evidence="1">Uncharacterized protein</fullName>
    </submittedName>
</protein>
<sequence length="455" mass="52524">MPLESLTPELVSLILQSVHSPRGLHDLIAASPACFRAFSQAPHLVLSAVIKNTIPQESIRQYLAILQTPSPATPSRVSRFLDKYFDNSLSFDFPHTRTDIISLYRLYNRAQFIINRYLCRMQELGLGDAILKPSGSESIRLERAFLRFELYSRIFPADDAMPWETPSANHQFSSDEQFKLFVARLKPWEVEEMACVELYYSLLINRCVMELEEQLIQAVKNTPGIVWPSSLKPERKTTGVGHQKQSRNDLREFKNIDLTNLSLFSVDGIHYAPAYISYISYMASLGLDFICSLSESADKRSELIRSNSTFSRQFLPEALNHSPRWTPDHEHEHLRLAELDAEDDTSYHNLGYHLYIEIRAGERIYRAINPHLDYYSAMRQLGYVFWDSDRTKSSTVSQKLEAAAAMTYDQISDQLGQRERPGAEEILKGVKLPREEFKKIERDFGDIRRPLPEYW</sequence>
<evidence type="ECO:0000313" key="1">
    <source>
        <dbReference type="EMBL" id="KAF5679204.1"/>
    </source>
</evidence>
<accession>A0A8H5X2X2</accession>
<gene>
    <name evidence="1" type="ORF">FHETE_945</name>
</gene>
<dbReference type="AlphaFoldDB" id="A0A8H5X2X2"/>
<proteinExistence type="predicted"/>
<name>A0A8H5X2X2_FUSHE</name>
<comment type="caution">
    <text evidence="1">The sequence shown here is derived from an EMBL/GenBank/DDBJ whole genome shotgun (WGS) entry which is preliminary data.</text>
</comment>
<dbReference type="OrthoDB" id="5304511at2759"/>
<dbReference type="Proteomes" id="UP000567885">
    <property type="component" value="Unassembled WGS sequence"/>
</dbReference>
<reference evidence="1 2" key="1">
    <citation type="submission" date="2020-05" db="EMBL/GenBank/DDBJ databases">
        <title>Identification and distribution of gene clusters putatively required for synthesis of sphingolipid metabolism inhibitors in phylogenetically diverse species of the filamentous fungus Fusarium.</title>
        <authorList>
            <person name="Kim H.-S."/>
            <person name="Busman M."/>
            <person name="Brown D.W."/>
            <person name="Divon H."/>
            <person name="Uhlig S."/>
            <person name="Proctor R.H."/>
        </authorList>
    </citation>
    <scope>NUCLEOTIDE SEQUENCE [LARGE SCALE GENOMIC DNA]</scope>
    <source>
        <strain evidence="1 2">NRRL 20693</strain>
    </source>
</reference>